<feature type="compositionally biased region" description="Polar residues" evidence="3">
    <location>
        <begin position="1"/>
        <end position="12"/>
    </location>
</feature>
<organism evidence="5 6">
    <name type="scientific">Pseudoneurospora amorphoporcata</name>
    <dbReference type="NCBI Taxonomy" id="241081"/>
    <lineage>
        <taxon>Eukaryota</taxon>
        <taxon>Fungi</taxon>
        <taxon>Dikarya</taxon>
        <taxon>Ascomycota</taxon>
        <taxon>Pezizomycotina</taxon>
        <taxon>Sordariomycetes</taxon>
        <taxon>Sordariomycetidae</taxon>
        <taxon>Sordariales</taxon>
        <taxon>Sordariaceae</taxon>
        <taxon>Pseudoneurospora</taxon>
    </lineage>
</organism>
<keyword evidence="1" id="KW-0147">Chitin-binding</keyword>
<feature type="region of interest" description="Disordered" evidence="3">
    <location>
        <begin position="1"/>
        <end position="26"/>
    </location>
</feature>
<evidence type="ECO:0000256" key="3">
    <source>
        <dbReference type="SAM" id="MobiDB-lite"/>
    </source>
</evidence>
<evidence type="ECO:0000256" key="1">
    <source>
        <dbReference type="ARBA" id="ARBA00022669"/>
    </source>
</evidence>
<dbReference type="PANTHER" id="PTHR47700:SF2">
    <property type="entry name" value="CHITINASE"/>
    <property type="match status" value="1"/>
</dbReference>
<name>A0AAN6NRX6_9PEZI</name>
<dbReference type="GO" id="GO:0008061">
    <property type="term" value="F:chitin binding"/>
    <property type="evidence" value="ECO:0007669"/>
    <property type="project" value="UniProtKB-KW"/>
</dbReference>
<dbReference type="Proteomes" id="UP001303222">
    <property type="component" value="Unassembled WGS sequence"/>
</dbReference>
<proteinExistence type="predicted"/>
<reference evidence="5" key="2">
    <citation type="submission" date="2023-06" db="EMBL/GenBank/DDBJ databases">
        <authorList>
            <consortium name="Lawrence Berkeley National Laboratory"/>
            <person name="Mondo S.J."/>
            <person name="Hensen N."/>
            <person name="Bonometti L."/>
            <person name="Westerberg I."/>
            <person name="Brannstrom I.O."/>
            <person name="Guillou S."/>
            <person name="Cros-Aarteil S."/>
            <person name="Calhoun S."/>
            <person name="Haridas S."/>
            <person name="Kuo A."/>
            <person name="Pangilinan J."/>
            <person name="Riley R."/>
            <person name="Labutti K."/>
            <person name="Andreopoulos B."/>
            <person name="Lipzen A."/>
            <person name="Chen C."/>
            <person name="Yanf M."/>
            <person name="Daum C."/>
            <person name="Ng V."/>
            <person name="Clum A."/>
            <person name="Steindorff A."/>
            <person name="Ohm R."/>
            <person name="Martin F."/>
            <person name="Silar P."/>
            <person name="Natvig D."/>
            <person name="Lalanne C."/>
            <person name="Gautier V."/>
            <person name="Ament-Velasquez S.L."/>
            <person name="Kruys A."/>
            <person name="Hutchinson M.I."/>
            <person name="Powell A.J."/>
            <person name="Barry K."/>
            <person name="Miller A.N."/>
            <person name="Grigoriev I.V."/>
            <person name="Debuchy R."/>
            <person name="Gladieux P."/>
            <person name="Thoren M.H."/>
            <person name="Johannesson H."/>
        </authorList>
    </citation>
    <scope>NUCLEOTIDE SEQUENCE</scope>
    <source>
        <strain evidence="5">CBS 626.80</strain>
    </source>
</reference>
<reference evidence="5" key="1">
    <citation type="journal article" date="2023" name="Mol. Phylogenet. Evol.">
        <title>Genome-scale phylogeny and comparative genomics of the fungal order Sordariales.</title>
        <authorList>
            <person name="Hensen N."/>
            <person name="Bonometti L."/>
            <person name="Westerberg I."/>
            <person name="Brannstrom I.O."/>
            <person name="Guillou S."/>
            <person name="Cros-Aarteil S."/>
            <person name="Calhoun S."/>
            <person name="Haridas S."/>
            <person name="Kuo A."/>
            <person name="Mondo S."/>
            <person name="Pangilinan J."/>
            <person name="Riley R."/>
            <person name="LaButti K."/>
            <person name="Andreopoulos B."/>
            <person name="Lipzen A."/>
            <person name="Chen C."/>
            <person name="Yan M."/>
            <person name="Daum C."/>
            <person name="Ng V."/>
            <person name="Clum A."/>
            <person name="Steindorff A."/>
            <person name="Ohm R.A."/>
            <person name="Martin F."/>
            <person name="Silar P."/>
            <person name="Natvig D.O."/>
            <person name="Lalanne C."/>
            <person name="Gautier V."/>
            <person name="Ament-Velasquez S.L."/>
            <person name="Kruys A."/>
            <person name="Hutchinson M.I."/>
            <person name="Powell A.J."/>
            <person name="Barry K."/>
            <person name="Miller A.N."/>
            <person name="Grigoriev I.V."/>
            <person name="Debuchy R."/>
            <person name="Gladieux P."/>
            <person name="Hiltunen Thoren M."/>
            <person name="Johannesson H."/>
        </authorList>
    </citation>
    <scope>NUCLEOTIDE SEQUENCE</scope>
    <source>
        <strain evidence="5">CBS 626.80</strain>
    </source>
</reference>
<dbReference type="PANTHER" id="PTHR47700">
    <property type="entry name" value="V CHITINASE, PUTATIVE (AFU_ORTHOLOGUE AFUA_6G13720)-RELATED"/>
    <property type="match status" value="1"/>
</dbReference>
<keyword evidence="2" id="KW-0843">Virulence</keyword>
<dbReference type="EMBL" id="MU859228">
    <property type="protein sequence ID" value="KAK3949103.1"/>
    <property type="molecule type" value="Genomic_DNA"/>
</dbReference>
<dbReference type="InterPro" id="IPR053214">
    <property type="entry name" value="LysM12-like"/>
</dbReference>
<dbReference type="Gene3D" id="3.10.350.10">
    <property type="entry name" value="LysM domain"/>
    <property type="match status" value="1"/>
</dbReference>
<evidence type="ECO:0000313" key="6">
    <source>
        <dbReference type="Proteomes" id="UP001303222"/>
    </source>
</evidence>
<gene>
    <name evidence="5" type="ORF">QBC32DRAFT_317134</name>
</gene>
<accession>A0AAN6NRX6</accession>
<evidence type="ECO:0000259" key="4">
    <source>
        <dbReference type="PROSITE" id="PS51782"/>
    </source>
</evidence>
<protein>
    <recommendedName>
        <fullName evidence="4">LysM domain-containing protein</fullName>
    </recommendedName>
</protein>
<evidence type="ECO:0000313" key="5">
    <source>
        <dbReference type="EMBL" id="KAK3949103.1"/>
    </source>
</evidence>
<evidence type="ECO:0000256" key="2">
    <source>
        <dbReference type="ARBA" id="ARBA00023026"/>
    </source>
</evidence>
<feature type="domain" description="LysM" evidence="4">
    <location>
        <begin position="59"/>
        <end position="107"/>
    </location>
</feature>
<dbReference type="PROSITE" id="PS51782">
    <property type="entry name" value="LYSM"/>
    <property type="match status" value="1"/>
</dbReference>
<dbReference type="InterPro" id="IPR018392">
    <property type="entry name" value="LysM"/>
</dbReference>
<comment type="caution">
    <text evidence="5">The sequence shown here is derived from an EMBL/GenBank/DDBJ whole genome shotgun (WGS) entry which is preliminary data.</text>
</comment>
<sequence length="204" mass="22569">MNGTISNSTASYRHSAPGDISARPQSGLWSKLSEGQHVCCSQGNLPDLRPKKGADGYCAVYRTKKDDNCAKIAASNMLSVTQLENFNKNTWGWNGCKLLYPDFNMCISDGAAPMPAIVPSETGAPGIVVPGKYGCISNCGRDIIKGSAPAEHFKFGYFEGWNFGRKFAFPNVTRGDFRIEITDSLTKKQFERLRSFRVSRRFYL</sequence>
<keyword evidence="6" id="KW-1185">Reference proteome</keyword>
<dbReference type="AlphaFoldDB" id="A0AAN6NRX6"/>
<dbReference type="InterPro" id="IPR036779">
    <property type="entry name" value="LysM_dom_sf"/>
</dbReference>
<dbReference type="SUPFAM" id="SSF54106">
    <property type="entry name" value="LysM domain"/>
    <property type="match status" value="1"/>
</dbReference>